<gene>
    <name evidence="2" type="ORF">PtA15_4A662</name>
</gene>
<feature type="region of interest" description="Disordered" evidence="1">
    <location>
        <begin position="1"/>
        <end position="24"/>
    </location>
</feature>
<sequence>MADQQASQPPPPPWVPQNPQTHDQLQLAPPCNNGDSARITKASLNISLGKTINQYILNLHLEHWTDEVDIFKRPYPKTWYTFENYMTAFIRISTVADLDRMPIFFSFDAWKHMSKDISQYGKKLLTAFFGRCAADISHFLKGHFHPTCPDAANPMPAPPNPSPTLSLRRANDGPSLDATGPAQSINSLFSNLQLGRSYPSSTPPICLLLFCCFCCPKPA</sequence>
<proteinExistence type="predicted"/>
<dbReference type="PANTHER" id="PTHR47558">
    <property type="entry name" value="HISTONE DEACETYLASE HOS3"/>
    <property type="match status" value="1"/>
</dbReference>
<evidence type="ECO:0000313" key="2">
    <source>
        <dbReference type="EMBL" id="WAQ84210.1"/>
    </source>
</evidence>
<dbReference type="EMBL" id="CP110424">
    <property type="protein sequence ID" value="WAQ84210.1"/>
    <property type="molecule type" value="Genomic_DNA"/>
</dbReference>
<reference evidence="2" key="1">
    <citation type="submission" date="2022-10" db="EMBL/GenBank/DDBJ databases">
        <title>Puccinia triticina Genome sequencing and assembly.</title>
        <authorList>
            <person name="Li C."/>
        </authorList>
    </citation>
    <scope>NUCLEOTIDE SEQUENCE</scope>
    <source>
        <strain evidence="2">Pt15</strain>
    </source>
</reference>
<keyword evidence="3" id="KW-1185">Reference proteome</keyword>
<dbReference type="Proteomes" id="UP001164743">
    <property type="component" value="Chromosome 4A"/>
</dbReference>
<evidence type="ECO:0000313" key="3">
    <source>
        <dbReference type="Proteomes" id="UP001164743"/>
    </source>
</evidence>
<dbReference type="GeneID" id="77809464"/>
<accession>A0ABY7CHH2</accession>
<protein>
    <submittedName>
        <fullName evidence="2">Uncharacterized protein</fullName>
    </submittedName>
</protein>
<dbReference type="RefSeq" id="XP_053019765.1">
    <property type="nucleotide sequence ID" value="XM_053168569.1"/>
</dbReference>
<organism evidence="2 3">
    <name type="scientific">Puccinia triticina</name>
    <dbReference type="NCBI Taxonomy" id="208348"/>
    <lineage>
        <taxon>Eukaryota</taxon>
        <taxon>Fungi</taxon>
        <taxon>Dikarya</taxon>
        <taxon>Basidiomycota</taxon>
        <taxon>Pucciniomycotina</taxon>
        <taxon>Pucciniomycetes</taxon>
        <taxon>Pucciniales</taxon>
        <taxon>Pucciniaceae</taxon>
        <taxon>Puccinia</taxon>
    </lineage>
</organism>
<evidence type="ECO:0000256" key="1">
    <source>
        <dbReference type="SAM" id="MobiDB-lite"/>
    </source>
</evidence>
<name>A0ABY7CHH2_9BASI</name>
<dbReference type="InterPro" id="IPR053244">
    <property type="entry name" value="HDAC_HD_type_1"/>
</dbReference>
<dbReference type="PANTHER" id="PTHR47558:SF1">
    <property type="entry name" value="HISTONE DEACETYLASE HOS3"/>
    <property type="match status" value="1"/>
</dbReference>
<feature type="region of interest" description="Disordered" evidence="1">
    <location>
        <begin position="151"/>
        <end position="173"/>
    </location>
</feature>